<organism evidence="6 7">
    <name type="scientific">Bacillus albus</name>
    <dbReference type="NCBI Taxonomy" id="2026189"/>
    <lineage>
        <taxon>Bacteria</taxon>
        <taxon>Bacillati</taxon>
        <taxon>Bacillota</taxon>
        <taxon>Bacilli</taxon>
        <taxon>Bacillales</taxon>
        <taxon>Bacillaceae</taxon>
        <taxon>Bacillus</taxon>
        <taxon>Bacillus cereus group</taxon>
    </lineage>
</organism>
<dbReference type="SFLD" id="SFLDG01216">
    <property type="entry name" value="thioether_bond_formation_requi"/>
    <property type="match status" value="1"/>
</dbReference>
<dbReference type="PROSITE" id="PS51918">
    <property type="entry name" value="RADICAL_SAM"/>
    <property type="match status" value="1"/>
</dbReference>
<evidence type="ECO:0000256" key="2">
    <source>
        <dbReference type="ARBA" id="ARBA00022723"/>
    </source>
</evidence>
<evidence type="ECO:0000313" key="7">
    <source>
        <dbReference type="Proteomes" id="UP000181873"/>
    </source>
</evidence>
<dbReference type="SFLD" id="SFLDG01067">
    <property type="entry name" value="SPASM/twitch_domain_containing"/>
    <property type="match status" value="1"/>
</dbReference>
<dbReference type="GO" id="GO:0046872">
    <property type="term" value="F:metal ion binding"/>
    <property type="evidence" value="ECO:0007669"/>
    <property type="project" value="UniProtKB-KW"/>
</dbReference>
<dbReference type="Gene3D" id="3.20.20.70">
    <property type="entry name" value="Aldolase class I"/>
    <property type="match status" value="1"/>
</dbReference>
<gene>
    <name evidence="6" type="ORF">BAU25_18170</name>
</gene>
<keyword evidence="2" id="KW-0479">Metal-binding</keyword>
<evidence type="ECO:0000256" key="3">
    <source>
        <dbReference type="ARBA" id="ARBA00023004"/>
    </source>
</evidence>
<accession>A0A1J9T045</accession>
<dbReference type="InterPro" id="IPR008792">
    <property type="entry name" value="PQQD"/>
</dbReference>
<dbReference type="SFLD" id="SFLDG01386">
    <property type="entry name" value="main_SPASM_domain-containing"/>
    <property type="match status" value="1"/>
</dbReference>
<evidence type="ECO:0000313" key="6">
    <source>
        <dbReference type="EMBL" id="OJD59280.1"/>
    </source>
</evidence>
<dbReference type="Pfam" id="PF05402">
    <property type="entry name" value="PqqD"/>
    <property type="match status" value="1"/>
</dbReference>
<dbReference type="InterPro" id="IPR041881">
    <property type="entry name" value="PqqD_sf"/>
</dbReference>
<dbReference type="CDD" id="cd01335">
    <property type="entry name" value="Radical_SAM"/>
    <property type="match status" value="1"/>
</dbReference>
<dbReference type="GO" id="GO:0003824">
    <property type="term" value="F:catalytic activity"/>
    <property type="evidence" value="ECO:0007669"/>
    <property type="project" value="InterPro"/>
</dbReference>
<dbReference type="InterPro" id="IPR023885">
    <property type="entry name" value="4Fe4S-binding_SPASM_dom"/>
</dbReference>
<dbReference type="Pfam" id="PF04055">
    <property type="entry name" value="Radical_SAM"/>
    <property type="match status" value="1"/>
</dbReference>
<dbReference type="InterPro" id="IPR007197">
    <property type="entry name" value="rSAM"/>
</dbReference>
<evidence type="ECO:0000256" key="1">
    <source>
        <dbReference type="ARBA" id="ARBA00022691"/>
    </source>
</evidence>
<dbReference type="SFLD" id="SFLDF00516">
    <property type="entry name" value="thurincin_H_(ThnB-like)"/>
    <property type="match status" value="1"/>
</dbReference>
<dbReference type="Gene3D" id="1.10.10.1150">
    <property type="entry name" value="Coenzyme PQQ synthesis protein D (PqqD)"/>
    <property type="match status" value="1"/>
</dbReference>
<name>A0A1J9T045_9BACI</name>
<evidence type="ECO:0000256" key="4">
    <source>
        <dbReference type="ARBA" id="ARBA00023014"/>
    </source>
</evidence>
<keyword evidence="3" id="KW-0408">Iron</keyword>
<evidence type="ECO:0000259" key="5">
    <source>
        <dbReference type="PROSITE" id="PS51918"/>
    </source>
</evidence>
<dbReference type="InterPro" id="IPR058240">
    <property type="entry name" value="rSAM_sf"/>
</dbReference>
<dbReference type="EMBL" id="MAOE01000115">
    <property type="protein sequence ID" value="OJD59280.1"/>
    <property type="molecule type" value="Genomic_DNA"/>
</dbReference>
<dbReference type="SMART" id="SM00729">
    <property type="entry name" value="Elp3"/>
    <property type="match status" value="1"/>
</dbReference>
<dbReference type="Proteomes" id="UP000181873">
    <property type="component" value="Unassembled WGS sequence"/>
</dbReference>
<dbReference type="SFLD" id="SFLDF00315">
    <property type="entry name" value="antilisterial_bacteriocin_subt"/>
    <property type="match status" value="1"/>
</dbReference>
<dbReference type="RefSeq" id="WP_003290194.1">
    <property type="nucleotide sequence ID" value="NZ_CBCSIO010000044.1"/>
</dbReference>
<dbReference type="AlphaFoldDB" id="A0A1J9T045"/>
<dbReference type="SUPFAM" id="SSF102114">
    <property type="entry name" value="Radical SAM enzymes"/>
    <property type="match status" value="1"/>
</dbReference>
<proteinExistence type="predicted"/>
<protein>
    <submittedName>
        <fullName evidence="6">Radical SAM/SPASM domain-containing protein</fullName>
    </submittedName>
</protein>
<dbReference type="SFLD" id="SFLDS00029">
    <property type="entry name" value="Radical_SAM"/>
    <property type="match status" value="1"/>
</dbReference>
<feature type="domain" description="Radical SAM core" evidence="5">
    <location>
        <begin position="120"/>
        <end position="344"/>
    </location>
</feature>
<keyword evidence="4" id="KW-0411">Iron-sulfur</keyword>
<dbReference type="NCBIfam" id="TIGR04085">
    <property type="entry name" value="rSAM_more_4Fe4S"/>
    <property type="match status" value="1"/>
</dbReference>
<keyword evidence="1" id="KW-0949">S-adenosyl-L-methionine</keyword>
<dbReference type="InterPro" id="IPR013785">
    <property type="entry name" value="Aldolase_TIM"/>
</dbReference>
<sequence>MIKVNGYLFWKEKLEIRKFTSNYESMLVVHKNPNESAPTLKNENTFTINKTATEIIELIDGTKTYGQVVSFLSLKYSEDPISIEKKLNAFLNNVSKVYNMNIGTQEEPIKVPVNLIEEQTIYPKVASIEITNRCNVRCRHCYGDFGAVKPKVMSIDQIKSLLDDLNHIGVKLIELTGGDITVHPNLKEILLYALTLDFSQITLLTNGIALSDKVMDIIIKNKSKTFVQIDMHSLDDNYLTWFFKVPNTLHKIKNNIMKLAENDVRLRIATIVTHLNVHEVEDIAEWVHSLGIDSIGVSPVIPMGRALGCSDLYLNEEDVKTYGEALLKINKKYPKFVSLYEGARAEIRNCGAITSHIVIAPDGEIKMCTMHSLDDLKNSIGNVFEQNIKDIYDEKFKYINAFFNLQAPQMESEECKECENKRFCSTCFLRSFIKAQEIGDKCKWFKNHVPEIIKEPLMVGQN</sequence>
<comment type="caution">
    <text evidence="6">The sequence shown here is derived from an EMBL/GenBank/DDBJ whole genome shotgun (WGS) entry which is preliminary data.</text>
</comment>
<dbReference type="GO" id="GO:0051536">
    <property type="term" value="F:iron-sulfur cluster binding"/>
    <property type="evidence" value="ECO:0007669"/>
    <property type="project" value="UniProtKB-KW"/>
</dbReference>
<dbReference type="Pfam" id="PF13186">
    <property type="entry name" value="SPASM"/>
    <property type="match status" value="1"/>
</dbReference>
<dbReference type="InterPro" id="IPR050377">
    <property type="entry name" value="Radical_SAM_PqqE_MftC-like"/>
</dbReference>
<dbReference type="InterPro" id="IPR006638">
    <property type="entry name" value="Elp3/MiaA/NifB-like_rSAM"/>
</dbReference>
<dbReference type="PANTHER" id="PTHR11228:SF7">
    <property type="entry name" value="PQQA PEPTIDE CYCLASE"/>
    <property type="match status" value="1"/>
</dbReference>
<dbReference type="PANTHER" id="PTHR11228">
    <property type="entry name" value="RADICAL SAM DOMAIN PROTEIN"/>
    <property type="match status" value="1"/>
</dbReference>
<reference evidence="6 7" key="1">
    <citation type="submission" date="2016-06" db="EMBL/GenBank/DDBJ databases">
        <title>First insights into the genetic diversity and population structure of in the Bacillus cereus group bacteria from diverse marine environments.</title>
        <authorList>
            <person name="Liu Y."/>
            <person name="Lai Q."/>
            <person name="Shao Z."/>
        </authorList>
    </citation>
    <scope>NUCLEOTIDE SEQUENCE [LARGE SCALE GENOMIC DNA]</scope>
    <source>
        <strain evidence="6 7">N35-10-2</strain>
    </source>
</reference>